<evidence type="ECO:0000313" key="6">
    <source>
        <dbReference type="EMBL" id="KAH9367434.1"/>
    </source>
</evidence>
<dbReference type="AlphaFoldDB" id="A0A9J6FW09"/>
<dbReference type="PANTHER" id="PTHR11482:SF6">
    <property type="entry name" value="ORNITHINE DECARBOXYLASE 1-RELATED"/>
    <property type="match status" value="1"/>
</dbReference>
<keyword evidence="7" id="KW-1185">Reference proteome</keyword>
<evidence type="ECO:0000256" key="2">
    <source>
        <dbReference type="ARBA" id="ARBA00008872"/>
    </source>
</evidence>
<keyword evidence="4" id="KW-0456">Lyase</keyword>
<proteinExistence type="inferred from homology"/>
<dbReference type="VEuPathDB" id="VectorBase:HLOH_061116"/>
<comment type="similarity">
    <text evidence="2">Belongs to the Orn/Lys/Arg decarboxylase class-II family.</text>
</comment>
<gene>
    <name evidence="6" type="ORF">HPB48_012218</name>
</gene>
<comment type="caution">
    <text evidence="6">The sequence shown here is derived from an EMBL/GenBank/DDBJ whole genome shotgun (WGS) entry which is preliminary data.</text>
</comment>
<dbReference type="GO" id="GO:0033387">
    <property type="term" value="P:putrescine biosynthetic process from arginine, via ornithine"/>
    <property type="evidence" value="ECO:0007669"/>
    <property type="project" value="TreeGrafter"/>
</dbReference>
<evidence type="ECO:0000256" key="1">
    <source>
        <dbReference type="ARBA" id="ARBA00001933"/>
    </source>
</evidence>
<evidence type="ECO:0000259" key="5">
    <source>
        <dbReference type="Pfam" id="PF02784"/>
    </source>
</evidence>
<accession>A0A9J6FW09</accession>
<comment type="cofactor">
    <cofactor evidence="1">
        <name>pyridoxal 5'-phosphate</name>
        <dbReference type="ChEBI" id="CHEBI:597326"/>
    </cofactor>
</comment>
<sequence>MGEKFGCSMEEAENVLRIAAEQGHSVVGVAFHVGSHTYDGDVFKVAIGRARKLFDVGAELGIKMSVLDIGGGFPGGVRKTHSFMQLP</sequence>
<dbReference type="PANTHER" id="PTHR11482">
    <property type="entry name" value="ARGININE/DIAMINOPIMELATE/ORNITHINE DECARBOXYLASE"/>
    <property type="match status" value="1"/>
</dbReference>
<evidence type="ECO:0000256" key="4">
    <source>
        <dbReference type="ARBA" id="ARBA00023239"/>
    </source>
</evidence>
<dbReference type="Proteomes" id="UP000821853">
    <property type="component" value="Chromosome 2"/>
</dbReference>
<dbReference type="SUPFAM" id="SSF51419">
    <property type="entry name" value="PLP-binding barrel"/>
    <property type="match status" value="1"/>
</dbReference>
<feature type="domain" description="Orn/DAP/Arg decarboxylase 2 N-terminal" evidence="5">
    <location>
        <begin position="3"/>
        <end position="80"/>
    </location>
</feature>
<organism evidence="6 7">
    <name type="scientific">Haemaphysalis longicornis</name>
    <name type="common">Bush tick</name>
    <dbReference type="NCBI Taxonomy" id="44386"/>
    <lineage>
        <taxon>Eukaryota</taxon>
        <taxon>Metazoa</taxon>
        <taxon>Ecdysozoa</taxon>
        <taxon>Arthropoda</taxon>
        <taxon>Chelicerata</taxon>
        <taxon>Arachnida</taxon>
        <taxon>Acari</taxon>
        <taxon>Parasitiformes</taxon>
        <taxon>Ixodida</taxon>
        <taxon>Ixodoidea</taxon>
        <taxon>Ixodidae</taxon>
        <taxon>Haemaphysalinae</taxon>
        <taxon>Haemaphysalis</taxon>
    </lineage>
</organism>
<dbReference type="Pfam" id="PF02784">
    <property type="entry name" value="Orn_Arg_deC_N"/>
    <property type="match status" value="1"/>
</dbReference>
<dbReference type="InterPro" id="IPR002433">
    <property type="entry name" value="Orn_de-COase"/>
</dbReference>
<dbReference type="GO" id="GO:0004586">
    <property type="term" value="F:ornithine decarboxylase activity"/>
    <property type="evidence" value="ECO:0007669"/>
    <property type="project" value="TreeGrafter"/>
</dbReference>
<dbReference type="GO" id="GO:0005737">
    <property type="term" value="C:cytoplasm"/>
    <property type="evidence" value="ECO:0007669"/>
    <property type="project" value="TreeGrafter"/>
</dbReference>
<evidence type="ECO:0000256" key="3">
    <source>
        <dbReference type="ARBA" id="ARBA00022898"/>
    </source>
</evidence>
<dbReference type="InterPro" id="IPR022644">
    <property type="entry name" value="De-COase2_N"/>
</dbReference>
<dbReference type="EMBL" id="JABSTR010000004">
    <property type="protein sequence ID" value="KAH9367434.1"/>
    <property type="molecule type" value="Genomic_DNA"/>
</dbReference>
<dbReference type="InterPro" id="IPR029066">
    <property type="entry name" value="PLP-binding_barrel"/>
</dbReference>
<evidence type="ECO:0000313" key="7">
    <source>
        <dbReference type="Proteomes" id="UP000821853"/>
    </source>
</evidence>
<protein>
    <recommendedName>
        <fullName evidence="5">Orn/DAP/Arg decarboxylase 2 N-terminal domain-containing protein</fullName>
    </recommendedName>
</protein>
<keyword evidence="3" id="KW-0663">Pyridoxal phosphate</keyword>
<dbReference type="Gene3D" id="3.20.20.10">
    <property type="entry name" value="Alanine racemase"/>
    <property type="match status" value="1"/>
</dbReference>
<reference evidence="6 7" key="1">
    <citation type="journal article" date="2020" name="Cell">
        <title>Large-Scale Comparative Analyses of Tick Genomes Elucidate Their Genetic Diversity and Vector Capacities.</title>
        <authorList>
            <consortium name="Tick Genome and Microbiome Consortium (TIGMIC)"/>
            <person name="Jia N."/>
            <person name="Wang J."/>
            <person name="Shi W."/>
            <person name="Du L."/>
            <person name="Sun Y."/>
            <person name="Zhan W."/>
            <person name="Jiang J.F."/>
            <person name="Wang Q."/>
            <person name="Zhang B."/>
            <person name="Ji P."/>
            <person name="Bell-Sakyi L."/>
            <person name="Cui X.M."/>
            <person name="Yuan T.T."/>
            <person name="Jiang B.G."/>
            <person name="Yang W.F."/>
            <person name="Lam T.T."/>
            <person name="Chang Q.C."/>
            <person name="Ding S.J."/>
            <person name="Wang X.J."/>
            <person name="Zhu J.G."/>
            <person name="Ruan X.D."/>
            <person name="Zhao L."/>
            <person name="Wei J.T."/>
            <person name="Ye R.Z."/>
            <person name="Que T.C."/>
            <person name="Du C.H."/>
            <person name="Zhou Y.H."/>
            <person name="Cheng J.X."/>
            <person name="Dai P.F."/>
            <person name="Guo W.B."/>
            <person name="Han X.H."/>
            <person name="Huang E.J."/>
            <person name="Li L.F."/>
            <person name="Wei W."/>
            <person name="Gao Y.C."/>
            <person name="Liu J.Z."/>
            <person name="Shao H.Z."/>
            <person name="Wang X."/>
            <person name="Wang C.C."/>
            <person name="Yang T.C."/>
            <person name="Huo Q.B."/>
            <person name="Li W."/>
            <person name="Chen H.Y."/>
            <person name="Chen S.E."/>
            <person name="Zhou L.G."/>
            <person name="Ni X.B."/>
            <person name="Tian J.H."/>
            <person name="Sheng Y."/>
            <person name="Liu T."/>
            <person name="Pan Y.S."/>
            <person name="Xia L.Y."/>
            <person name="Li J."/>
            <person name="Zhao F."/>
            <person name="Cao W.C."/>
        </authorList>
    </citation>
    <scope>NUCLEOTIDE SEQUENCE [LARGE SCALE GENOMIC DNA]</scope>
    <source>
        <strain evidence="6">HaeL-2018</strain>
    </source>
</reference>
<dbReference type="OrthoDB" id="5034579at2759"/>
<name>A0A9J6FW09_HAELO</name>